<keyword evidence="10 13" id="KW-0560">Oxidoreductase</keyword>
<dbReference type="PROSITE" id="PS00079">
    <property type="entry name" value="MULTICOPPER_OXIDASE1"/>
    <property type="match status" value="1"/>
</dbReference>
<sequence length="728" mass="81787">MVLVIRLLFLAGSPSPEDALDTLYHYPDCIRHPPAQYALSLSSTYSQEFQDYGIDYEETFADVAKLTTVHIFFTIAAAHHWPLYQLDVTNVFLHEDLSEDALHTWFEQFRSVVLALGFTKSSPNYTFFTRQIPQGLTILLLYVDDMVISGDDVDTILSLKQRLHTEFQMKGLGPLRYFLSLKIKEANYTRLCETKSILTVNGQFPGPTIYAGKGDKVTVKVVNHAEYNITLHWHGVDQPRNPWHDGPAYITQCPVPPGSEFTYDIILSEEEGTMWWHAHSDWDRATVHGAIFVYPKLGSSFPFAKPHKEIPIILGEWWKGNVSQVLVDALRAGNDPNISDAYTINGQPGDLYVCSKPETFIAQIEHGKTYLLRVINAAVNNELFFAVAGHRLTVVGTDARYTKPFDTDFIMITPGQTMDLLIEANRPLNASSSSSNNRYYMAAKPYASALGVKYDDTTTTAILEYITPPRNMTNIDSSPVFPSLPANNDTDAPTTFTAQLRSLASEDHPIDVPQTIDKRVIIAVAMNVLPCNENNTCLGPFGNRISASLNNISFETPTIDILDAYYHQILRVYGEGFPSEPPLIYNFTGNNLPRFLLTPKKATEVMMVEYNTSIEVVFQGTNQLAAENHPMHLHGQSFYVVGRGFGNFDKEKDPQGYNLVDPPMENTVGIPKSGWAAVRFRANNPGVWFMHCHLERHLTWGMDTVLIVKNGRTPESKILSRPMNMPQC</sequence>
<dbReference type="InterPro" id="IPR034289">
    <property type="entry name" value="CuRO_3_LCC"/>
</dbReference>
<accession>A0AB40BR85</accession>
<evidence type="ECO:0000256" key="8">
    <source>
        <dbReference type="ARBA" id="ARBA00022723"/>
    </source>
</evidence>
<dbReference type="SUPFAM" id="SSF49503">
    <property type="entry name" value="Cupredoxins"/>
    <property type="match status" value="3"/>
</dbReference>
<dbReference type="AlphaFoldDB" id="A0AB40BR85"/>
<evidence type="ECO:0000313" key="17">
    <source>
        <dbReference type="Proteomes" id="UP001515500"/>
    </source>
</evidence>
<dbReference type="InterPro" id="IPR034288">
    <property type="entry name" value="CuRO_1_LCC"/>
</dbReference>
<dbReference type="InterPro" id="IPR043502">
    <property type="entry name" value="DNA/RNA_pol_sf"/>
</dbReference>
<organism evidence="17 18">
    <name type="scientific">Dioscorea cayennensis subsp. rotundata</name>
    <name type="common">White Guinea yam</name>
    <name type="synonym">Dioscorea rotundata</name>
    <dbReference type="NCBI Taxonomy" id="55577"/>
    <lineage>
        <taxon>Eukaryota</taxon>
        <taxon>Viridiplantae</taxon>
        <taxon>Streptophyta</taxon>
        <taxon>Embryophyta</taxon>
        <taxon>Tracheophyta</taxon>
        <taxon>Spermatophyta</taxon>
        <taxon>Magnoliopsida</taxon>
        <taxon>Liliopsida</taxon>
        <taxon>Dioscoreales</taxon>
        <taxon>Dioscoreaceae</taxon>
        <taxon>Dioscorea</taxon>
    </lineage>
</organism>
<dbReference type="NCBIfam" id="TIGR03389">
    <property type="entry name" value="laccase"/>
    <property type="match status" value="1"/>
</dbReference>
<evidence type="ECO:0000259" key="16">
    <source>
        <dbReference type="Pfam" id="PF07732"/>
    </source>
</evidence>
<keyword evidence="7 13" id="KW-0964">Secreted</keyword>
<dbReference type="InterPro" id="IPR017761">
    <property type="entry name" value="Laccase"/>
</dbReference>
<evidence type="ECO:0000256" key="1">
    <source>
        <dbReference type="ARBA" id="ARBA00000349"/>
    </source>
</evidence>
<evidence type="ECO:0000256" key="2">
    <source>
        <dbReference type="ARBA" id="ARBA00002075"/>
    </source>
</evidence>
<comment type="subcellular location">
    <subcellularLocation>
        <location evidence="3 13">Secreted</location>
        <location evidence="3 13">Extracellular space</location>
        <location evidence="3 13">Apoplast</location>
    </subcellularLocation>
</comment>
<keyword evidence="8 13" id="KW-0479">Metal-binding</keyword>
<dbReference type="PANTHER" id="PTHR11709">
    <property type="entry name" value="MULTI-COPPER OXIDASE"/>
    <property type="match status" value="1"/>
</dbReference>
<feature type="domain" description="Plastocyanin-like" evidence="16">
    <location>
        <begin position="183"/>
        <end position="296"/>
    </location>
</feature>
<evidence type="ECO:0000256" key="10">
    <source>
        <dbReference type="ARBA" id="ARBA00023002"/>
    </source>
</evidence>
<dbReference type="FunFam" id="2.60.40.420:FF:000049">
    <property type="entry name" value="Laccase"/>
    <property type="match status" value="1"/>
</dbReference>
<dbReference type="CDD" id="cd13875">
    <property type="entry name" value="CuRO_2_LCC_plant"/>
    <property type="match status" value="1"/>
</dbReference>
<comment type="function">
    <text evidence="2 13">Lignin degradation and detoxification of lignin-derived products.</text>
</comment>
<dbReference type="SUPFAM" id="SSF56672">
    <property type="entry name" value="DNA/RNA polymerases"/>
    <property type="match status" value="1"/>
</dbReference>
<dbReference type="InterPro" id="IPR011706">
    <property type="entry name" value="Cu-oxidase_C"/>
</dbReference>
<evidence type="ECO:0000256" key="11">
    <source>
        <dbReference type="ARBA" id="ARBA00023008"/>
    </source>
</evidence>
<evidence type="ECO:0000256" key="6">
    <source>
        <dbReference type="ARBA" id="ARBA00022523"/>
    </source>
</evidence>
<dbReference type="Proteomes" id="UP001515500">
    <property type="component" value="Chromosome 7"/>
</dbReference>
<keyword evidence="12 13" id="KW-0439">Lignin degradation</keyword>
<dbReference type="GO" id="GO:0046274">
    <property type="term" value="P:lignin catabolic process"/>
    <property type="evidence" value="ECO:0007669"/>
    <property type="project" value="UniProtKB-KW"/>
</dbReference>
<dbReference type="InterPro" id="IPR045087">
    <property type="entry name" value="Cu-oxidase_fam"/>
</dbReference>
<dbReference type="GeneID" id="120265074"/>
<feature type="domain" description="Plastocyanin-like" evidence="14">
    <location>
        <begin position="309"/>
        <end position="466"/>
    </location>
</feature>
<dbReference type="PANTHER" id="PTHR11709:SF262">
    <property type="entry name" value="LACCASE-14"/>
    <property type="match status" value="1"/>
</dbReference>
<evidence type="ECO:0000256" key="7">
    <source>
        <dbReference type="ARBA" id="ARBA00022525"/>
    </source>
</evidence>
<dbReference type="Pfam" id="PF00394">
    <property type="entry name" value="Cu-oxidase"/>
    <property type="match status" value="1"/>
</dbReference>
<evidence type="ECO:0000256" key="9">
    <source>
        <dbReference type="ARBA" id="ARBA00022737"/>
    </source>
</evidence>
<evidence type="ECO:0000256" key="4">
    <source>
        <dbReference type="ARBA" id="ARBA00010609"/>
    </source>
</evidence>
<evidence type="ECO:0000256" key="5">
    <source>
        <dbReference type="ARBA" id="ARBA00012297"/>
    </source>
</evidence>
<dbReference type="InterPro" id="IPR008972">
    <property type="entry name" value="Cupredoxin"/>
</dbReference>
<dbReference type="GO" id="GO:0048046">
    <property type="term" value="C:apoplast"/>
    <property type="evidence" value="ECO:0007669"/>
    <property type="project" value="UniProtKB-SubCell"/>
</dbReference>
<keyword evidence="6 13" id="KW-0052">Apoplast</keyword>
<keyword evidence="13" id="KW-0732">Signal</keyword>
<dbReference type="GO" id="GO:0052716">
    <property type="term" value="F:hydroquinone:oxygen oxidoreductase activity"/>
    <property type="evidence" value="ECO:0007669"/>
    <property type="project" value="UniProtKB-EC"/>
</dbReference>
<gene>
    <name evidence="18" type="primary">LOC120265074</name>
</gene>
<feature type="domain" description="Plastocyanin-like" evidence="15">
    <location>
        <begin position="578"/>
        <end position="711"/>
    </location>
</feature>
<dbReference type="GO" id="GO:0005507">
    <property type="term" value="F:copper ion binding"/>
    <property type="evidence" value="ECO:0007669"/>
    <property type="project" value="InterPro"/>
</dbReference>
<dbReference type="EC" id="1.10.3.2" evidence="5 13"/>
<dbReference type="Gene3D" id="2.60.40.420">
    <property type="entry name" value="Cupredoxins - blue copper proteins"/>
    <property type="match status" value="3"/>
</dbReference>
<dbReference type="RefSeq" id="XP_039128924.1">
    <property type="nucleotide sequence ID" value="XM_039272990.1"/>
</dbReference>
<comment type="similarity">
    <text evidence="4 13">Belongs to the multicopper oxidase family.</text>
</comment>
<evidence type="ECO:0000313" key="18">
    <source>
        <dbReference type="RefSeq" id="XP_039128924.1"/>
    </source>
</evidence>
<proteinExistence type="inferred from homology"/>
<dbReference type="CDD" id="cd13849">
    <property type="entry name" value="CuRO_1_LCC_plant"/>
    <property type="match status" value="1"/>
</dbReference>
<evidence type="ECO:0000256" key="13">
    <source>
        <dbReference type="RuleBase" id="RU361119"/>
    </source>
</evidence>
<evidence type="ECO:0000256" key="12">
    <source>
        <dbReference type="ARBA" id="ARBA00023185"/>
    </source>
</evidence>
<dbReference type="CDD" id="cd13897">
    <property type="entry name" value="CuRO_3_LCC_plant"/>
    <property type="match status" value="1"/>
</dbReference>
<feature type="chain" id="PRO_5044046927" description="Laccase" evidence="13">
    <location>
        <begin position="20"/>
        <end position="728"/>
    </location>
</feature>
<dbReference type="Pfam" id="PF07732">
    <property type="entry name" value="Cu-oxidase_3"/>
    <property type="match status" value="1"/>
</dbReference>
<feature type="signal peptide" evidence="13">
    <location>
        <begin position="1"/>
        <end position="19"/>
    </location>
</feature>
<keyword evidence="9 13" id="KW-0677">Repeat</keyword>
<name>A0AB40BR85_DIOCR</name>
<keyword evidence="17" id="KW-1185">Reference proteome</keyword>
<dbReference type="InterPro" id="IPR011707">
    <property type="entry name" value="Cu-oxidase-like_N"/>
</dbReference>
<dbReference type="Pfam" id="PF07731">
    <property type="entry name" value="Cu-oxidase_2"/>
    <property type="match status" value="1"/>
</dbReference>
<dbReference type="InterPro" id="IPR034285">
    <property type="entry name" value="CuRO_2_LCC"/>
</dbReference>
<dbReference type="InterPro" id="IPR033138">
    <property type="entry name" value="Cu_oxidase_CS"/>
</dbReference>
<comment type="cofactor">
    <cofactor evidence="13">
        <name>Cu cation</name>
        <dbReference type="ChEBI" id="CHEBI:23378"/>
    </cofactor>
    <text evidence="13">Binds 4 Cu cations per monomer.</text>
</comment>
<dbReference type="PROSITE" id="PS00080">
    <property type="entry name" value="MULTICOPPER_OXIDASE2"/>
    <property type="match status" value="1"/>
</dbReference>
<evidence type="ECO:0000259" key="15">
    <source>
        <dbReference type="Pfam" id="PF07731"/>
    </source>
</evidence>
<evidence type="ECO:0000256" key="3">
    <source>
        <dbReference type="ARBA" id="ARBA00004271"/>
    </source>
</evidence>
<reference evidence="18" key="1">
    <citation type="submission" date="2025-08" db="UniProtKB">
        <authorList>
            <consortium name="RefSeq"/>
        </authorList>
    </citation>
    <scope>IDENTIFICATION</scope>
</reference>
<comment type="catalytic activity">
    <reaction evidence="1 13">
        <text>4 hydroquinone + O2 = 4 benzosemiquinone + 2 H2O</text>
        <dbReference type="Rhea" id="RHEA:11276"/>
        <dbReference type="ChEBI" id="CHEBI:15377"/>
        <dbReference type="ChEBI" id="CHEBI:15379"/>
        <dbReference type="ChEBI" id="CHEBI:17594"/>
        <dbReference type="ChEBI" id="CHEBI:17977"/>
        <dbReference type="EC" id="1.10.3.2"/>
    </reaction>
</comment>
<evidence type="ECO:0000259" key="14">
    <source>
        <dbReference type="Pfam" id="PF00394"/>
    </source>
</evidence>
<keyword evidence="11 13" id="KW-0186">Copper</keyword>
<dbReference type="InterPro" id="IPR002355">
    <property type="entry name" value="Cu_oxidase_Cu_BS"/>
</dbReference>
<protein>
    <recommendedName>
        <fullName evidence="5 13">Laccase</fullName>
        <ecNumber evidence="5 13">1.10.3.2</ecNumber>
    </recommendedName>
    <alternativeName>
        <fullName evidence="13">Benzenediol:oxygen oxidoreductase</fullName>
    </alternativeName>
    <alternativeName>
        <fullName evidence="13">Diphenol oxidase</fullName>
    </alternativeName>
    <alternativeName>
        <fullName evidence="13">Urishiol oxidase</fullName>
    </alternativeName>
</protein>
<dbReference type="InterPro" id="IPR001117">
    <property type="entry name" value="Cu-oxidase_2nd"/>
</dbReference>